<dbReference type="GO" id="GO:0004067">
    <property type="term" value="F:asparaginase activity"/>
    <property type="evidence" value="ECO:0007669"/>
    <property type="project" value="UniProtKB-UniRule"/>
</dbReference>
<comment type="caution">
    <text evidence="13">The sequence shown here is derived from an EMBL/GenBank/DDBJ whole genome shotgun (WGS) entry which is preliminary data.</text>
</comment>
<dbReference type="SMART" id="SM00870">
    <property type="entry name" value="Asparaginase"/>
    <property type="match status" value="1"/>
</dbReference>
<feature type="domain" description="L-asparaginase N-terminal" evidence="11">
    <location>
        <begin position="55"/>
        <end position="247"/>
    </location>
</feature>
<dbReference type="AlphaFoldDB" id="A0A8K0JI70"/>
<dbReference type="Gene3D" id="3.40.50.1170">
    <property type="entry name" value="L-asparaginase, N-terminal domain"/>
    <property type="match status" value="1"/>
</dbReference>
<dbReference type="FunFam" id="3.40.50.1170:FF:000001">
    <property type="entry name" value="L-asparaginase 2"/>
    <property type="match status" value="1"/>
</dbReference>
<comment type="catalytic activity">
    <reaction evidence="4">
        <text>L-asparagine + H2O = L-aspartate + NH4(+)</text>
        <dbReference type="Rhea" id="RHEA:21016"/>
        <dbReference type="ChEBI" id="CHEBI:15377"/>
        <dbReference type="ChEBI" id="CHEBI:28938"/>
        <dbReference type="ChEBI" id="CHEBI:29991"/>
        <dbReference type="ChEBI" id="CHEBI:58048"/>
        <dbReference type="EC" id="3.5.1.1"/>
    </reaction>
</comment>
<keyword evidence="10" id="KW-0732">Signal</keyword>
<dbReference type="InterPro" id="IPR006034">
    <property type="entry name" value="Asparaginase/glutaminase-like"/>
</dbReference>
<dbReference type="OrthoDB" id="542841at2759"/>
<evidence type="ECO:0000256" key="3">
    <source>
        <dbReference type="ARBA" id="ARBA00022801"/>
    </source>
</evidence>
<evidence type="ECO:0000313" key="13">
    <source>
        <dbReference type="EMBL" id="KAG7529467.1"/>
    </source>
</evidence>
<dbReference type="Pfam" id="PF00710">
    <property type="entry name" value="Asparaginase"/>
    <property type="match status" value="1"/>
</dbReference>
<evidence type="ECO:0000313" key="14">
    <source>
        <dbReference type="Proteomes" id="UP000812966"/>
    </source>
</evidence>
<dbReference type="Gene3D" id="3.40.50.40">
    <property type="match status" value="1"/>
</dbReference>
<dbReference type="InterPro" id="IPR027473">
    <property type="entry name" value="L-asparaginase_C"/>
</dbReference>
<dbReference type="EMBL" id="JABELV010000149">
    <property type="protein sequence ID" value="KAG7529467.1"/>
    <property type="molecule type" value="Genomic_DNA"/>
</dbReference>
<feature type="active site" evidence="8">
    <location>
        <position position="146"/>
    </location>
</feature>
<dbReference type="InterPro" id="IPR036152">
    <property type="entry name" value="Asp/glu_Ase-like_sf"/>
</dbReference>
<dbReference type="InterPro" id="IPR004550">
    <property type="entry name" value="AsnASE_II"/>
</dbReference>
<dbReference type="InterPro" id="IPR037152">
    <property type="entry name" value="L-asparaginase_N_sf"/>
</dbReference>
<dbReference type="Pfam" id="PF17763">
    <property type="entry name" value="Asparaginase_C"/>
    <property type="match status" value="1"/>
</dbReference>
<dbReference type="PANTHER" id="PTHR11707">
    <property type="entry name" value="L-ASPARAGINASE"/>
    <property type="match status" value="1"/>
</dbReference>
<feature type="active site" evidence="7">
    <location>
        <position position="64"/>
    </location>
</feature>
<evidence type="ECO:0000256" key="10">
    <source>
        <dbReference type="SAM" id="SignalP"/>
    </source>
</evidence>
<dbReference type="PROSITE" id="PS51732">
    <property type="entry name" value="ASN_GLN_ASE_3"/>
    <property type="match status" value="1"/>
</dbReference>
<name>A0A8K0JI70_9TREE</name>
<feature type="binding site" evidence="6">
    <location>
        <begin position="146"/>
        <end position="147"/>
    </location>
    <ligand>
        <name>substrate</name>
    </ligand>
</feature>
<evidence type="ECO:0000256" key="8">
    <source>
        <dbReference type="PROSITE-ProRule" id="PRU10100"/>
    </source>
</evidence>
<evidence type="ECO:0000256" key="4">
    <source>
        <dbReference type="ARBA" id="ARBA00049366"/>
    </source>
</evidence>
<sequence>MFGRSLITLLAASAAQLAIALPLEARANSGNSSFLPTDIGLNITYSGPHNASLPNVAIFATGGTIAGSSSSELDTTSYTAGVVGIAALIEAVPQLLDVANVQGSQIINIASESLNSTIVLQIAKFANAVLCAEGSTTDGLVITHGTDTLEETAFLMDSVVNCGKPVVLVGAMRPSTAISADGPANLLEAVTLAGEPDARDRGALIALNDRIGSALYTQKNNANTINTFTAVEQGNIGGFLSTKPFFYYPAGQPTFKETFDISSVNELPMVDVLYGHQSFDWKLIQEAIDNGAKGIVIAGTGAGSLSDLTIIEVERLLKQGFPIVASTKINEGAVPAGRDWISAGFLNPVKARIRLQLAIATGLDMNGIRAKFENTLVGYLDK</sequence>
<dbReference type="Proteomes" id="UP000812966">
    <property type="component" value="Unassembled WGS sequence"/>
</dbReference>
<dbReference type="CDD" id="cd08964">
    <property type="entry name" value="L-asparaginase_II"/>
    <property type="match status" value="1"/>
</dbReference>
<feature type="signal peptide" evidence="10">
    <location>
        <begin position="1"/>
        <end position="20"/>
    </location>
</feature>
<feature type="active site" description="O-isoaspartyl threonine intermediate" evidence="5">
    <location>
        <position position="64"/>
    </location>
</feature>
<evidence type="ECO:0000256" key="2">
    <source>
        <dbReference type="ARBA" id="ARBA00012920"/>
    </source>
</evidence>
<dbReference type="InterPro" id="IPR040919">
    <property type="entry name" value="Asparaginase_C"/>
</dbReference>
<evidence type="ECO:0000259" key="11">
    <source>
        <dbReference type="Pfam" id="PF00710"/>
    </source>
</evidence>
<dbReference type="InterPro" id="IPR027475">
    <property type="entry name" value="Asparaginase/glutaminase_AS2"/>
</dbReference>
<dbReference type="SUPFAM" id="SSF53774">
    <property type="entry name" value="Glutaminase/Asparaginase"/>
    <property type="match status" value="1"/>
</dbReference>
<feature type="domain" description="Asparaginase/glutaminase C-terminal" evidence="12">
    <location>
        <begin position="270"/>
        <end position="372"/>
    </location>
</feature>
<dbReference type="PANTHER" id="PTHR11707:SF28">
    <property type="entry name" value="60 KDA LYSOPHOSPHOLIPASE"/>
    <property type="match status" value="1"/>
</dbReference>
<dbReference type="PRINTS" id="PR00139">
    <property type="entry name" value="ASNGLNASE"/>
</dbReference>
<feature type="chain" id="PRO_5035419161" description="asparaginase" evidence="10">
    <location>
        <begin position="21"/>
        <end position="382"/>
    </location>
</feature>
<dbReference type="PIRSF" id="PIRSF500176">
    <property type="entry name" value="L_ASNase"/>
    <property type="match status" value="1"/>
</dbReference>
<dbReference type="PROSITE" id="PS00144">
    <property type="entry name" value="ASN_GLN_ASE_1"/>
    <property type="match status" value="1"/>
</dbReference>
<dbReference type="PROSITE" id="PS00917">
    <property type="entry name" value="ASN_GLN_ASE_2"/>
    <property type="match status" value="1"/>
</dbReference>
<dbReference type="PIRSF" id="PIRSF001220">
    <property type="entry name" value="L-ASNase_gatD"/>
    <property type="match status" value="1"/>
</dbReference>
<evidence type="ECO:0000256" key="1">
    <source>
        <dbReference type="ARBA" id="ARBA00010518"/>
    </source>
</evidence>
<keyword evidence="14" id="KW-1185">Reference proteome</keyword>
<dbReference type="InterPro" id="IPR027474">
    <property type="entry name" value="L-asparaginase_N"/>
</dbReference>
<feature type="binding site" evidence="6">
    <location>
        <position position="111"/>
    </location>
    <ligand>
        <name>substrate</name>
    </ligand>
</feature>
<evidence type="ECO:0000259" key="12">
    <source>
        <dbReference type="Pfam" id="PF17763"/>
    </source>
</evidence>
<dbReference type="InterPro" id="IPR020827">
    <property type="entry name" value="Asparaginase/glutaminase_AS1"/>
</dbReference>
<dbReference type="EC" id="3.5.1.1" evidence="2"/>
<dbReference type="NCBIfam" id="TIGR00520">
    <property type="entry name" value="asnASE_II"/>
    <property type="match status" value="1"/>
</dbReference>
<reference evidence="13" key="1">
    <citation type="submission" date="2020-04" db="EMBL/GenBank/DDBJ databases">
        <title>Analysis of mating type loci in Filobasidium floriforme.</title>
        <authorList>
            <person name="Nowrousian M."/>
        </authorList>
    </citation>
    <scope>NUCLEOTIDE SEQUENCE</scope>
    <source>
        <strain evidence="13">CBS 6242</strain>
    </source>
</reference>
<protein>
    <recommendedName>
        <fullName evidence="2">asparaginase</fullName>
        <ecNumber evidence="2">3.5.1.1</ecNumber>
    </recommendedName>
</protein>
<evidence type="ECO:0000256" key="9">
    <source>
        <dbReference type="RuleBase" id="RU004456"/>
    </source>
</evidence>
<gene>
    <name evidence="13" type="ORF">FFLO_05643</name>
</gene>
<keyword evidence="3" id="KW-0378">Hydrolase</keyword>
<evidence type="ECO:0000256" key="6">
    <source>
        <dbReference type="PIRSR" id="PIRSR001220-2"/>
    </source>
</evidence>
<evidence type="ECO:0000256" key="5">
    <source>
        <dbReference type="PIRSR" id="PIRSR001220-1"/>
    </source>
</evidence>
<dbReference type="GO" id="GO:0006530">
    <property type="term" value="P:L-asparagine catabolic process"/>
    <property type="evidence" value="ECO:0007669"/>
    <property type="project" value="UniProtKB-ARBA"/>
</dbReference>
<evidence type="ECO:0000256" key="7">
    <source>
        <dbReference type="PROSITE-ProRule" id="PRU10099"/>
    </source>
</evidence>
<accession>A0A8K0JI70</accession>
<comment type="similarity">
    <text evidence="1 9">Belongs to the asparaginase 1 family.</text>
</comment>
<organism evidence="13 14">
    <name type="scientific">Filobasidium floriforme</name>
    <dbReference type="NCBI Taxonomy" id="5210"/>
    <lineage>
        <taxon>Eukaryota</taxon>
        <taxon>Fungi</taxon>
        <taxon>Dikarya</taxon>
        <taxon>Basidiomycota</taxon>
        <taxon>Agaricomycotina</taxon>
        <taxon>Tremellomycetes</taxon>
        <taxon>Filobasidiales</taxon>
        <taxon>Filobasidiaceae</taxon>
        <taxon>Filobasidium</taxon>
    </lineage>
</organism>
<proteinExistence type="inferred from homology"/>